<dbReference type="KEGG" id="hsk:H4317_11175"/>
<feature type="domain" description="Phage tail tape measure protein" evidence="2">
    <location>
        <begin position="380"/>
        <end position="543"/>
    </location>
</feature>
<organism evidence="3 4">
    <name type="scientific">Hymenobacter sediminicola</name>
    <dbReference type="NCBI Taxonomy" id="2761579"/>
    <lineage>
        <taxon>Bacteria</taxon>
        <taxon>Pseudomonadati</taxon>
        <taxon>Bacteroidota</taxon>
        <taxon>Cytophagia</taxon>
        <taxon>Cytophagales</taxon>
        <taxon>Hymenobacteraceae</taxon>
        <taxon>Hymenobacter</taxon>
    </lineage>
</organism>
<feature type="coiled-coil region" evidence="1">
    <location>
        <begin position="1065"/>
        <end position="1117"/>
    </location>
</feature>
<dbReference type="InterPro" id="IPR010090">
    <property type="entry name" value="Phage_tape_meas"/>
</dbReference>
<dbReference type="Proteomes" id="UP000515489">
    <property type="component" value="Chromosome"/>
</dbReference>
<dbReference type="NCBIfam" id="TIGR01760">
    <property type="entry name" value="tape_meas_TP901"/>
    <property type="match status" value="1"/>
</dbReference>
<feature type="coiled-coil region" evidence="1">
    <location>
        <begin position="865"/>
        <end position="899"/>
    </location>
</feature>
<reference evidence="3 4" key="1">
    <citation type="submission" date="2020-08" db="EMBL/GenBank/DDBJ databases">
        <title>Hymenobacter sp. S2-20-2 genome sequencing.</title>
        <authorList>
            <person name="Jin L."/>
        </authorList>
    </citation>
    <scope>NUCLEOTIDE SEQUENCE [LARGE SCALE GENOMIC DNA]</scope>
    <source>
        <strain evidence="3 4">S2-20-2</strain>
    </source>
</reference>
<evidence type="ECO:0000256" key="1">
    <source>
        <dbReference type="SAM" id="Coils"/>
    </source>
</evidence>
<gene>
    <name evidence="3" type="ORF">H4317_11175</name>
</gene>
<protein>
    <submittedName>
        <fullName evidence="3">Phage tail tape measure protein</fullName>
    </submittedName>
</protein>
<dbReference type="RefSeq" id="WP_185886683.1">
    <property type="nucleotide sequence ID" value="NZ_CP060202.1"/>
</dbReference>
<dbReference type="EMBL" id="CP060202">
    <property type="protein sequence ID" value="QNH60752.1"/>
    <property type="molecule type" value="Genomic_DNA"/>
</dbReference>
<evidence type="ECO:0000259" key="2">
    <source>
        <dbReference type="Pfam" id="PF10145"/>
    </source>
</evidence>
<sequence length="1492" mass="161019">MTGPISHDDLFNELGPGARELAEYGKSVQSLNRNVRALGKNLDADASRIAAGLAGISDATKGIREQVAGLKGITDQERTMLAGLSSQVAKLAQDQDRYKAALAGQATVRKQTEEATKGLTKALREQQSALKAAFAAGNMEAAQKAAINVLNLKRQTDQLNKAVRGANSELTAAAGSYNRLSIETQQLGDKIRALPGGFEAAGKEANELKKQFADNTQRLKDFDRELNQNFREVGSYAKGILEAVAALEKQKGTLVANIGAMQQQSRATGLSADQQDRLQQEIKQTEAELGKVNGQLKNYGVGTKESGGLTAGLSAGVGGLAQNLAGAYYGLQGLSTGLQKFFTDNVELSVALNDVRKTTGLTADEADRLTDSLKAIPTTTSLSGLLDEAKVGGQLGKTKDEIEGFVRSIDVATQALSDDFQGGAEEIATSLGKIELVFKKSLGPDQEKNLLNIGSALNELGAEGAATAPFLADVALRTGASAATFGLALPTVLAYAAALQETGFSAEVSGTALNRLFSTLSTRTDESFAIAKLADSNLTLKEFKRLINTDFEAAINVFLAGLNKGGTSTTRLNGLLKTLKLQSGEAKSVIITLAKNQELLAERQKTANEQLADGTSLAAEAAVKLEGLGGSWKLLKNDVSNFFTSGAASKSLQYLVDFVRFDFKLGAAGLRGIGDGFSYIGKKVGVIKPAQQDVFSATAKTTKGLLEQADTADKLLTRYQALASQTSRNAGEQREMADITSKLQQSLGRNVVNLDKQTGAVKLNTGAVEDAVFATRRLAIANEKDLVRSLTNAQASVAATEQSLASLTGLVGGQKLKLDAIVPDPERAQELANAMRDVRDVFGSTQTLGPSSGFTLKEIAAAEKYIDAEARLLQKQDLLKKQQQDLKNAQNALNSVRKAGTAVIVENKDAGEEEGEELDKKKKQIADVAKAQYELNKSRLEARLADLSRQAENPANSEAIRTDAIRKASAVRVDLAELERDELIRVAAQTYKDQVNGAAALNLTRRRLSEEFRQNTVDIEREGNKQLLALRRTLLDQLAAIDKLALEAEANQLDLIAQDESLSYTERQQAALDAAARRIEIAELEAEGQRRAAEGNAKELLRIEQELQNKRDEQLRATRPFNADLANDELEGKYAQQQLALEKRLSAGLISERTYKAELRKLEDAYLAVKLGNLQTDKTKRKEAIAEELEQERAKNQRKLEEEKRLQELRAELIQEGLQQIQGFSDAAFDIGSNRRQQEAQDLQQQKDNELKAAGENAELKAQIEESYRQRELAMRIRQAKADKQQAQFNNALNTATAVTAVLSTGGGTKYADFGISAGVLTALVIAQGLAQAAAIASRPLPQYFRGRENGPAEFALVGERGAELIEGRSGGMRLASGPMVTYLQAGDKVHTADRTQQLLQTDPTLAGLLAQRAYSTQLERQAAGAAQPATASASRVASQIALSFGRDADRIVRAVENIETTVFTEEGLRRYHRRGQHVTEFVNKHYRRHAK</sequence>
<feature type="coiled-coil region" evidence="1">
    <location>
        <begin position="1179"/>
        <end position="1216"/>
    </location>
</feature>
<proteinExistence type="predicted"/>
<dbReference type="Pfam" id="PF10145">
    <property type="entry name" value="PhageMin_Tail"/>
    <property type="match status" value="1"/>
</dbReference>
<evidence type="ECO:0000313" key="4">
    <source>
        <dbReference type="Proteomes" id="UP000515489"/>
    </source>
</evidence>
<evidence type="ECO:0000313" key="3">
    <source>
        <dbReference type="EMBL" id="QNH60752.1"/>
    </source>
</evidence>
<accession>A0A7G7W309</accession>
<name>A0A7G7W309_9BACT</name>
<keyword evidence="1" id="KW-0175">Coiled coil</keyword>
<keyword evidence="4" id="KW-1185">Reference proteome</keyword>